<comment type="caution">
    <text evidence="11">The sequence shown here is derived from an EMBL/GenBank/DDBJ whole genome shotgun (WGS) entry which is preliminary data.</text>
</comment>
<reference evidence="11 12" key="1">
    <citation type="submission" date="2016-12" db="EMBL/GenBank/DDBJ databases">
        <title>Marinobacter lutaoensis whole genome sequencing.</title>
        <authorList>
            <person name="Verma A."/>
            <person name="Krishnamurthi S."/>
        </authorList>
    </citation>
    <scope>NUCLEOTIDE SEQUENCE [LARGE SCALE GENOMIC DNA]</scope>
    <source>
        <strain evidence="11 12">T5054</strain>
    </source>
</reference>
<evidence type="ECO:0000256" key="1">
    <source>
        <dbReference type="ARBA" id="ARBA00004365"/>
    </source>
</evidence>
<organism evidence="11 12">
    <name type="scientific">Marinobacter lutaoensis</name>
    <dbReference type="NCBI Taxonomy" id="135739"/>
    <lineage>
        <taxon>Bacteria</taxon>
        <taxon>Pseudomonadati</taxon>
        <taxon>Pseudomonadota</taxon>
        <taxon>Gammaproteobacteria</taxon>
        <taxon>Pseudomonadales</taxon>
        <taxon>Marinobacteraceae</taxon>
        <taxon>Marinobacter</taxon>
    </lineage>
</organism>
<feature type="coiled-coil region" evidence="7">
    <location>
        <begin position="130"/>
        <end position="164"/>
    </location>
</feature>
<keyword evidence="5" id="KW-0964">Secreted</keyword>
<dbReference type="Pfam" id="PF22638">
    <property type="entry name" value="FlgK_D1"/>
    <property type="match status" value="1"/>
</dbReference>
<dbReference type="EMBL" id="MSCW01000005">
    <property type="protein sequence ID" value="ONF43984.1"/>
    <property type="molecule type" value="Genomic_DNA"/>
</dbReference>
<comment type="similarity">
    <text evidence="3">Belongs to the flagella basal body rod proteins family.</text>
</comment>
<evidence type="ECO:0000256" key="7">
    <source>
        <dbReference type="SAM" id="Coils"/>
    </source>
</evidence>
<evidence type="ECO:0000313" key="12">
    <source>
        <dbReference type="Proteomes" id="UP000189339"/>
    </source>
</evidence>
<dbReference type="PANTHER" id="PTHR30033:SF1">
    <property type="entry name" value="FLAGELLAR HOOK-ASSOCIATED PROTEIN 1"/>
    <property type="match status" value="1"/>
</dbReference>
<proteinExistence type="inferred from homology"/>
<keyword evidence="6" id="KW-0975">Bacterial flagellum</keyword>
<dbReference type="GO" id="GO:0009424">
    <property type="term" value="C:bacterial-type flagellum hook"/>
    <property type="evidence" value="ECO:0007669"/>
    <property type="project" value="InterPro"/>
</dbReference>
<evidence type="ECO:0000313" key="11">
    <source>
        <dbReference type="EMBL" id="ONF43984.1"/>
    </source>
</evidence>
<dbReference type="PANTHER" id="PTHR30033">
    <property type="entry name" value="FLAGELLAR HOOK-ASSOCIATED PROTEIN 1"/>
    <property type="match status" value="1"/>
</dbReference>
<keyword evidence="7" id="KW-0175">Coiled coil</keyword>
<evidence type="ECO:0000259" key="8">
    <source>
        <dbReference type="Pfam" id="PF00460"/>
    </source>
</evidence>
<comment type="subcellular location">
    <subcellularLocation>
        <location evidence="1">Bacterial flagellum</location>
    </subcellularLocation>
    <subcellularLocation>
        <location evidence="2">Secreted</location>
    </subcellularLocation>
</comment>
<evidence type="ECO:0000256" key="3">
    <source>
        <dbReference type="ARBA" id="ARBA00009677"/>
    </source>
</evidence>
<sequence length="672" mass="71054">MAGLMGIGLSGILSHQTALNTTGNNITNANTEGYSRQEVQFATQEGQRTGAGSIGSGVTIENIRRLADDYLNQQIREDSSLYGEQEALNTELTRLDNLLGGDTTGLSDALNNFFAALQSASEDPTSLPQRQAVISEAQQVVNRIQGLNEELIQQRESVKTQMQQGVADANTLLQSIAELNLAISESPGLAQGQMPNELLDQRDEKLRQLAELVSIRVTATEGSQVNVSLANGVALVVGGNASVLGTRASAEDPLSLEFTLTAGGRTLVVDDQINGGTLGGLRRFEAEGLQPAFDDLGRVALALSESVNHQHAIGMDLEGDLGGLFFSSINDLEVQRSRVVANANNQQPQTAQFAVEISDASALEGGTWILQFGDNGSYEVIDQASGEVVNRGRLPSDPEAEINMPGFNIRYEGGSVNAGDKFLIQPTRNAAANIDLEISREEDLALASPIKATTSDDNLGTGVISQGTMLNVRNPLTNTLLPGFTQQQTLANGPLTVSFTEAAGVLSYSVTDALGTVLDTGPYDPGQTNTLLSADPGDPGYQGFQFEISGEPAPGDTFTIDFNSGGVSDNRNAELLAALGTANTMNGGTQSFAEGYAGLVEDVGVKTRQSQLDLEAGQTLLEQSTNQREAMSGVNLDEEAGKLIQYQAAYNASAQVIAVAQDLFDTLLQSFR</sequence>
<accession>A0A1V2DTD1</accession>
<keyword evidence="12" id="KW-1185">Reference proteome</keyword>
<dbReference type="OrthoDB" id="9802553at2"/>
<keyword evidence="11" id="KW-0966">Cell projection</keyword>
<gene>
    <name evidence="11" type="ORF">BTO32_06705</name>
</gene>
<feature type="domain" description="Flagellar basal body rod protein N-terminal" evidence="8">
    <location>
        <begin position="14"/>
        <end position="34"/>
    </location>
</feature>
<dbReference type="GO" id="GO:0005198">
    <property type="term" value="F:structural molecule activity"/>
    <property type="evidence" value="ECO:0007669"/>
    <property type="project" value="InterPro"/>
</dbReference>
<evidence type="ECO:0000256" key="2">
    <source>
        <dbReference type="ARBA" id="ARBA00004613"/>
    </source>
</evidence>
<dbReference type="Pfam" id="PF00460">
    <property type="entry name" value="Flg_bb_rod"/>
    <property type="match status" value="1"/>
</dbReference>
<dbReference type="NCBIfam" id="TIGR02492">
    <property type="entry name" value="flgK_ends"/>
    <property type="match status" value="1"/>
</dbReference>
<evidence type="ECO:0000256" key="5">
    <source>
        <dbReference type="ARBA" id="ARBA00022525"/>
    </source>
</evidence>
<keyword evidence="11" id="KW-0969">Cilium</keyword>
<dbReference type="GO" id="GO:0005576">
    <property type="term" value="C:extracellular region"/>
    <property type="evidence" value="ECO:0007669"/>
    <property type="project" value="UniProtKB-SubCell"/>
</dbReference>
<dbReference type="Proteomes" id="UP000189339">
    <property type="component" value="Unassembled WGS sequence"/>
</dbReference>
<evidence type="ECO:0000256" key="4">
    <source>
        <dbReference type="ARBA" id="ARBA00016244"/>
    </source>
</evidence>
<evidence type="ECO:0000256" key="6">
    <source>
        <dbReference type="ARBA" id="ARBA00023143"/>
    </source>
</evidence>
<protein>
    <recommendedName>
        <fullName evidence="4">Flagellar hook-associated protein 1</fullName>
    </recommendedName>
</protein>
<dbReference type="STRING" id="135739.BTO32_06705"/>
<dbReference type="InterPro" id="IPR002371">
    <property type="entry name" value="FlgK"/>
</dbReference>
<feature type="domain" description="Flagellar hook-associated protein FlgK helical" evidence="10">
    <location>
        <begin position="92"/>
        <end position="326"/>
    </location>
</feature>
<dbReference type="RefSeq" id="WP_076723862.1">
    <property type="nucleotide sequence ID" value="NZ_MSCW01000005.1"/>
</dbReference>
<dbReference type="AlphaFoldDB" id="A0A1V2DTD1"/>
<dbReference type="GO" id="GO:0044780">
    <property type="term" value="P:bacterial-type flagellum assembly"/>
    <property type="evidence" value="ECO:0007669"/>
    <property type="project" value="InterPro"/>
</dbReference>
<keyword evidence="11" id="KW-0282">Flagellum</keyword>
<dbReference type="InterPro" id="IPR010930">
    <property type="entry name" value="Flg_bb/hook_C_dom"/>
</dbReference>
<name>A0A1V2DTD1_9GAMM</name>
<dbReference type="Pfam" id="PF06429">
    <property type="entry name" value="Flg_bbr_C"/>
    <property type="match status" value="1"/>
</dbReference>
<dbReference type="InterPro" id="IPR001444">
    <property type="entry name" value="Flag_bb_rod_N"/>
</dbReference>
<dbReference type="SUPFAM" id="SSF64518">
    <property type="entry name" value="Phase 1 flagellin"/>
    <property type="match status" value="2"/>
</dbReference>
<dbReference type="PRINTS" id="PR01005">
    <property type="entry name" value="FLGHOOKAP1"/>
</dbReference>
<evidence type="ECO:0000259" key="9">
    <source>
        <dbReference type="Pfam" id="PF06429"/>
    </source>
</evidence>
<dbReference type="InterPro" id="IPR053927">
    <property type="entry name" value="FlgK_helical"/>
</dbReference>
<evidence type="ECO:0000259" key="10">
    <source>
        <dbReference type="Pfam" id="PF22638"/>
    </source>
</evidence>
<feature type="domain" description="Flagellar basal-body/hook protein C-terminal" evidence="9">
    <location>
        <begin position="631"/>
        <end position="669"/>
    </location>
</feature>